<dbReference type="InParanoid" id="E3J4K4"/>
<sequence length="78" mass="8283">MSGRAVPFFCPYCGEESLVPDIPEGATGEGHGHWACRSCQRSFRLNLTALASATTVTSTSRPTSTNRPQAITAPEENG</sequence>
<dbReference type="HOGENOM" id="CLU_190603_0_0_11"/>
<organism evidence="2 3">
    <name type="scientific">Pseudofrankia inefficax (strain DSM 45817 / CECT 9037 / DDB 130130 / EuI1c)</name>
    <name type="common">Frankia inefficax</name>
    <dbReference type="NCBI Taxonomy" id="298654"/>
    <lineage>
        <taxon>Bacteria</taxon>
        <taxon>Bacillati</taxon>
        <taxon>Actinomycetota</taxon>
        <taxon>Actinomycetes</taxon>
        <taxon>Frankiales</taxon>
        <taxon>Frankiaceae</taxon>
        <taxon>Pseudofrankia</taxon>
    </lineage>
</organism>
<name>E3J4K4_PSEI1</name>
<protein>
    <submittedName>
        <fullName evidence="2">Insertion element protein</fullName>
    </submittedName>
</protein>
<keyword evidence="3" id="KW-1185">Reference proteome</keyword>
<accession>E3J4K4</accession>
<feature type="compositionally biased region" description="Low complexity" evidence="1">
    <location>
        <begin position="54"/>
        <end position="68"/>
    </location>
</feature>
<reference evidence="2 3" key="1">
    <citation type="submission" date="2010-10" db="EMBL/GenBank/DDBJ databases">
        <title>Complete sequence of Frankia sp. EuI1c.</title>
        <authorList>
            <consortium name="US DOE Joint Genome Institute"/>
            <person name="Lucas S."/>
            <person name="Copeland A."/>
            <person name="Lapidus A."/>
            <person name="Cheng J.-F."/>
            <person name="Bruce D."/>
            <person name="Goodwin L."/>
            <person name="Pitluck S."/>
            <person name="Chertkov O."/>
            <person name="Detter J.C."/>
            <person name="Han C."/>
            <person name="Tapia R."/>
            <person name="Land M."/>
            <person name="Hauser L."/>
            <person name="Jeffries C."/>
            <person name="Kyrpides N."/>
            <person name="Ivanova N."/>
            <person name="Mikhailova N."/>
            <person name="Beauchemin N."/>
            <person name="Sen A."/>
            <person name="Sur S.A."/>
            <person name="Gtari M."/>
            <person name="Wall L."/>
            <person name="Tisa L."/>
            <person name="Woyke T."/>
        </authorList>
    </citation>
    <scope>NUCLEOTIDE SEQUENCE [LARGE SCALE GENOMIC DNA]</scope>
    <source>
        <strain evidence="3">DSM 45817 / CECT 9037 / EuI1c</strain>
    </source>
</reference>
<evidence type="ECO:0000313" key="3">
    <source>
        <dbReference type="Proteomes" id="UP000002484"/>
    </source>
</evidence>
<evidence type="ECO:0000256" key="1">
    <source>
        <dbReference type="SAM" id="MobiDB-lite"/>
    </source>
</evidence>
<evidence type="ECO:0000313" key="2">
    <source>
        <dbReference type="EMBL" id="ADP84268.1"/>
    </source>
</evidence>
<gene>
    <name evidence="2" type="ordered locus">FraEuI1c_6284</name>
</gene>
<proteinExistence type="predicted"/>
<dbReference type="AlphaFoldDB" id="E3J4K4"/>
<dbReference type="eggNOG" id="COG3677">
    <property type="taxonomic scope" value="Bacteria"/>
</dbReference>
<dbReference type="EMBL" id="CP002299">
    <property type="protein sequence ID" value="ADP84268.1"/>
    <property type="molecule type" value="Genomic_DNA"/>
</dbReference>
<feature type="region of interest" description="Disordered" evidence="1">
    <location>
        <begin position="54"/>
        <end position="78"/>
    </location>
</feature>
<dbReference type="Proteomes" id="UP000002484">
    <property type="component" value="Chromosome"/>
</dbReference>
<dbReference type="KEGG" id="fri:FraEuI1c_6284"/>
<dbReference type="STRING" id="298654.FraEuI1c_6284"/>